<organism evidence="1 2">
    <name type="scientific">Rhizobium esperanzae</name>
    <dbReference type="NCBI Taxonomy" id="1967781"/>
    <lineage>
        <taxon>Bacteria</taxon>
        <taxon>Pseudomonadati</taxon>
        <taxon>Pseudomonadota</taxon>
        <taxon>Alphaproteobacteria</taxon>
        <taxon>Hyphomicrobiales</taxon>
        <taxon>Rhizobiaceae</taxon>
        <taxon>Rhizobium/Agrobacterium group</taxon>
        <taxon>Rhizobium</taxon>
    </lineage>
</organism>
<evidence type="ECO:0000313" key="1">
    <source>
        <dbReference type="EMBL" id="MBB4235017.1"/>
    </source>
</evidence>
<gene>
    <name evidence="1" type="ORF">GGD57_001575</name>
</gene>
<reference evidence="1 2" key="1">
    <citation type="submission" date="2020-08" db="EMBL/GenBank/DDBJ databases">
        <title>Genomic Encyclopedia of Type Strains, Phase IV (KMG-V): Genome sequencing to study the core and pangenomes of soil and plant-associated prokaryotes.</title>
        <authorList>
            <person name="Whitman W."/>
        </authorList>
    </citation>
    <scope>NUCLEOTIDE SEQUENCE [LARGE SCALE GENOMIC DNA]</scope>
    <source>
        <strain evidence="1 2">SEMIA 4089</strain>
    </source>
</reference>
<dbReference type="RefSeq" id="WP_246713577.1">
    <property type="nucleotide sequence ID" value="NZ_JACIFY010000004.1"/>
</dbReference>
<sequence>MAKYDHGGGCACGLQRECDCNAERPANDNLQQPSLSPAYSHASAINLFAADCHAASRKAGWYTDLATGKALDRNVPEMLMLIVSEISEAMEGVRKSKPGKVLMDDKLPNRPMAEVELADAMIRIGDLAAFLGYDLGGAIVEKMEFNRTRADHQIENRKKAGGKAF</sequence>
<dbReference type="EMBL" id="JACIFY010000004">
    <property type="protein sequence ID" value="MBB4235017.1"/>
    <property type="molecule type" value="Genomic_DNA"/>
</dbReference>
<keyword evidence="1" id="KW-0378">Hydrolase</keyword>
<dbReference type="GO" id="GO:0016787">
    <property type="term" value="F:hydrolase activity"/>
    <property type="evidence" value="ECO:0007669"/>
    <property type="project" value="UniProtKB-KW"/>
</dbReference>
<dbReference type="SUPFAM" id="SSF101386">
    <property type="entry name" value="all-alpha NTP pyrophosphatases"/>
    <property type="match status" value="1"/>
</dbReference>
<dbReference type="AlphaFoldDB" id="A0A7W6W3Z0"/>
<name>A0A7W6W3Z0_9HYPH</name>
<accession>A0A7W6W3Z0</accession>
<comment type="caution">
    <text evidence="1">The sequence shown here is derived from an EMBL/GenBank/DDBJ whole genome shotgun (WGS) entry which is preliminary data.</text>
</comment>
<protein>
    <submittedName>
        <fullName evidence="1">NTP pyrophosphatase (Non-canonical NTP hydrolase)</fullName>
    </submittedName>
</protein>
<dbReference type="Proteomes" id="UP000540909">
    <property type="component" value="Unassembled WGS sequence"/>
</dbReference>
<evidence type="ECO:0000313" key="2">
    <source>
        <dbReference type="Proteomes" id="UP000540909"/>
    </source>
</evidence>
<proteinExistence type="predicted"/>
<dbReference type="CDD" id="cd11542">
    <property type="entry name" value="NTP-PPase_u5"/>
    <property type="match status" value="1"/>
</dbReference>
<dbReference type="Gene3D" id="1.10.287.1080">
    <property type="entry name" value="MazG-like"/>
    <property type="match status" value="1"/>
</dbReference>